<feature type="region of interest" description="Disordered" evidence="1">
    <location>
        <begin position="244"/>
        <end position="265"/>
    </location>
</feature>
<accession>A0A917E058</accession>
<dbReference type="Proteomes" id="UP000612456">
    <property type="component" value="Unassembled WGS sequence"/>
</dbReference>
<dbReference type="PANTHER" id="PTHR34351:SF2">
    <property type="entry name" value="DUF58 DOMAIN-CONTAINING PROTEIN"/>
    <property type="match status" value="1"/>
</dbReference>
<keyword evidence="2" id="KW-0812">Transmembrane</keyword>
<dbReference type="AlphaFoldDB" id="A0A917E058"/>
<dbReference type="PANTHER" id="PTHR34351">
    <property type="entry name" value="SLR1927 PROTEIN-RELATED"/>
    <property type="match status" value="1"/>
</dbReference>
<reference evidence="3" key="1">
    <citation type="journal article" date="2014" name="Int. J. Syst. Evol. Microbiol.">
        <title>Complete genome sequence of Corynebacterium casei LMG S-19264T (=DSM 44701T), isolated from a smear-ripened cheese.</title>
        <authorList>
            <consortium name="US DOE Joint Genome Institute (JGI-PGF)"/>
            <person name="Walter F."/>
            <person name="Albersmeier A."/>
            <person name="Kalinowski J."/>
            <person name="Ruckert C."/>
        </authorList>
    </citation>
    <scope>NUCLEOTIDE SEQUENCE</scope>
    <source>
        <strain evidence="3">CGMCC 1.15178</strain>
    </source>
</reference>
<dbReference type="RefSeq" id="WP_188996726.1">
    <property type="nucleotide sequence ID" value="NZ_BMHP01000004.1"/>
</dbReference>
<evidence type="ECO:0000313" key="4">
    <source>
        <dbReference type="Proteomes" id="UP000612456"/>
    </source>
</evidence>
<reference evidence="3" key="2">
    <citation type="submission" date="2020-09" db="EMBL/GenBank/DDBJ databases">
        <authorList>
            <person name="Sun Q."/>
            <person name="Zhou Y."/>
        </authorList>
    </citation>
    <scope>NUCLEOTIDE SEQUENCE</scope>
    <source>
        <strain evidence="3">CGMCC 1.15178</strain>
    </source>
</reference>
<dbReference type="EMBL" id="BMHP01000004">
    <property type="protein sequence ID" value="GGD87868.1"/>
    <property type="molecule type" value="Genomic_DNA"/>
</dbReference>
<comment type="caution">
    <text evidence="3">The sequence shown here is derived from an EMBL/GenBank/DDBJ whole genome shotgun (WGS) entry which is preliminary data.</text>
</comment>
<feature type="transmembrane region" description="Helical" evidence="2">
    <location>
        <begin position="81"/>
        <end position="102"/>
    </location>
</feature>
<protein>
    <recommendedName>
        <fullName evidence="5">DUF58 domain-containing protein</fullName>
    </recommendedName>
</protein>
<evidence type="ECO:0000256" key="2">
    <source>
        <dbReference type="SAM" id="Phobius"/>
    </source>
</evidence>
<keyword evidence="4" id="KW-1185">Reference proteome</keyword>
<sequence length="532" mass="56316">MNRAGAGSGVPDEAGVWDIQPGESGLGSGSQRNVKRPPEARNGDEHHAVKPGARPVARVMLLMLPLLCLLALQSRSSSAEWLLVCVMGAVAVWCLILPYAAIGRITAVRHIQEDGPLVDGGAIQIKLTVNTSKPLPLMWITVSEELLNISGVNKSDSQTSVKRRIMEIPWFRRSHTFTYSISGLQRGEWKFLPVQISAGDLLGVNVRSFTLPVQGGVKVKAEAPQGEKIGSMPVSLEGRMANQHRPADSAGKTGSAVRARSGSGAVSRGYIPGDPLWRIDWRAMARGLGMQTRLDENDVPSGLIVILDGCAGAYAGDGRLFDANCGRASLAMRHAVYEGNSVTLLFTGQDTVAIHVPAQNRKRLQAAEEQLLGMRPDGRKPLAGQLAGIMSKVPRGSGVVCITAADRSKSLNGSAAPANRGAKLADRTAAARAYGRRGKAAESGTAGPGGSATDNGEETSWAAYAARLAAARRGRLTVLLASATSIAPDHELQQQAKLIQSGCRAVLLPLPPEYRKLPEIREGGIDDAGTRI</sequence>
<feature type="region of interest" description="Disordered" evidence="1">
    <location>
        <begin position="1"/>
        <end position="49"/>
    </location>
</feature>
<feature type="region of interest" description="Disordered" evidence="1">
    <location>
        <begin position="427"/>
        <end position="456"/>
    </location>
</feature>
<gene>
    <name evidence="3" type="ORF">GCM10010911_52920</name>
</gene>
<name>A0A917E058_9BACL</name>
<keyword evidence="2" id="KW-1133">Transmembrane helix</keyword>
<keyword evidence="2" id="KW-0472">Membrane</keyword>
<organism evidence="3 4">
    <name type="scientific">Paenibacillus nasutitermitis</name>
    <dbReference type="NCBI Taxonomy" id="1652958"/>
    <lineage>
        <taxon>Bacteria</taxon>
        <taxon>Bacillati</taxon>
        <taxon>Bacillota</taxon>
        <taxon>Bacilli</taxon>
        <taxon>Bacillales</taxon>
        <taxon>Paenibacillaceae</taxon>
        <taxon>Paenibacillus</taxon>
    </lineage>
</organism>
<evidence type="ECO:0008006" key="5">
    <source>
        <dbReference type="Google" id="ProtNLM"/>
    </source>
</evidence>
<proteinExistence type="predicted"/>
<evidence type="ECO:0000256" key="1">
    <source>
        <dbReference type="SAM" id="MobiDB-lite"/>
    </source>
</evidence>
<evidence type="ECO:0000313" key="3">
    <source>
        <dbReference type="EMBL" id="GGD87868.1"/>
    </source>
</evidence>
<feature type="compositionally biased region" description="Basic and acidic residues" evidence="1">
    <location>
        <begin position="36"/>
        <end position="48"/>
    </location>
</feature>